<evidence type="ECO:0000256" key="1">
    <source>
        <dbReference type="ARBA" id="ARBA00004141"/>
    </source>
</evidence>
<dbReference type="Pfam" id="PF07291">
    <property type="entry name" value="MauE"/>
    <property type="match status" value="1"/>
</dbReference>
<feature type="domain" description="Methylamine utilisation protein MauE" evidence="6">
    <location>
        <begin position="1"/>
        <end position="131"/>
    </location>
</feature>
<evidence type="ECO:0000313" key="8">
    <source>
        <dbReference type="Proteomes" id="UP001589894"/>
    </source>
</evidence>
<evidence type="ECO:0000256" key="4">
    <source>
        <dbReference type="ARBA" id="ARBA00023136"/>
    </source>
</evidence>
<keyword evidence="2 5" id="KW-0812">Transmembrane</keyword>
<dbReference type="Proteomes" id="UP001589894">
    <property type="component" value="Unassembled WGS sequence"/>
</dbReference>
<name>A0ABV6P3W8_9ACTN</name>
<proteinExistence type="predicted"/>
<evidence type="ECO:0000313" key="7">
    <source>
        <dbReference type="EMBL" id="MFC0567157.1"/>
    </source>
</evidence>
<keyword evidence="4 5" id="KW-0472">Membrane</keyword>
<evidence type="ECO:0000259" key="6">
    <source>
        <dbReference type="Pfam" id="PF07291"/>
    </source>
</evidence>
<dbReference type="RefSeq" id="WP_377342423.1">
    <property type="nucleotide sequence ID" value="NZ_JBHLUE010000019.1"/>
</dbReference>
<feature type="transmembrane region" description="Helical" evidence="5">
    <location>
        <begin position="72"/>
        <end position="96"/>
    </location>
</feature>
<gene>
    <name evidence="7" type="ORF">ACFFHU_23835</name>
</gene>
<sequence length="178" mass="18183">MRYLEVACRILIGVVFFVSATSKLRSRAELRAFGDSLPDFLPLPAALIGPLSLTVALLECAVVPLVLLPVTAPVGCVVAFVLLAGFTVAVASTLRAGRRIACRCFGPAREPLGPRHLLRNGVLLAAAAGGLPLGAGGAQPVGLVVAGATGLVAALILIHLDDILGLFLGQAVNPNPPK</sequence>
<evidence type="ECO:0000256" key="2">
    <source>
        <dbReference type="ARBA" id="ARBA00022692"/>
    </source>
</evidence>
<protein>
    <submittedName>
        <fullName evidence="7">MauE/DoxX family redox-associated membrane protein</fullName>
    </submittedName>
</protein>
<comment type="caution">
    <text evidence="7">The sequence shown here is derived from an EMBL/GenBank/DDBJ whole genome shotgun (WGS) entry which is preliminary data.</text>
</comment>
<keyword evidence="3 5" id="KW-1133">Transmembrane helix</keyword>
<feature type="transmembrane region" description="Helical" evidence="5">
    <location>
        <begin position="45"/>
        <end position="66"/>
    </location>
</feature>
<evidence type="ECO:0000256" key="3">
    <source>
        <dbReference type="ARBA" id="ARBA00022989"/>
    </source>
</evidence>
<keyword evidence="8" id="KW-1185">Reference proteome</keyword>
<organism evidence="7 8">
    <name type="scientific">Plantactinospora siamensis</name>
    <dbReference type="NCBI Taxonomy" id="555372"/>
    <lineage>
        <taxon>Bacteria</taxon>
        <taxon>Bacillati</taxon>
        <taxon>Actinomycetota</taxon>
        <taxon>Actinomycetes</taxon>
        <taxon>Micromonosporales</taxon>
        <taxon>Micromonosporaceae</taxon>
        <taxon>Plantactinospora</taxon>
    </lineage>
</organism>
<accession>A0ABV6P3W8</accession>
<comment type="subcellular location">
    <subcellularLocation>
        <location evidence="1">Membrane</location>
        <topology evidence="1">Multi-pass membrane protein</topology>
    </subcellularLocation>
</comment>
<dbReference type="InterPro" id="IPR009908">
    <property type="entry name" value="Methylamine_util_MauE"/>
</dbReference>
<reference evidence="7 8" key="1">
    <citation type="submission" date="2024-09" db="EMBL/GenBank/DDBJ databases">
        <authorList>
            <person name="Sun Q."/>
            <person name="Mori K."/>
        </authorList>
    </citation>
    <scope>NUCLEOTIDE SEQUENCE [LARGE SCALE GENOMIC DNA]</scope>
    <source>
        <strain evidence="7 8">TBRC 2205</strain>
    </source>
</reference>
<dbReference type="EMBL" id="JBHLUE010000019">
    <property type="protein sequence ID" value="MFC0567157.1"/>
    <property type="molecule type" value="Genomic_DNA"/>
</dbReference>
<evidence type="ECO:0000256" key="5">
    <source>
        <dbReference type="SAM" id="Phobius"/>
    </source>
</evidence>
<feature type="transmembrane region" description="Helical" evidence="5">
    <location>
        <begin position="141"/>
        <end position="160"/>
    </location>
</feature>